<evidence type="ECO:0000259" key="2">
    <source>
        <dbReference type="Pfam" id="PF25999"/>
    </source>
</evidence>
<accession>A0A2Z7BI09</accession>
<feature type="region of interest" description="Disordered" evidence="1">
    <location>
        <begin position="1"/>
        <end position="24"/>
    </location>
</feature>
<dbReference type="Proteomes" id="UP000250235">
    <property type="component" value="Unassembled WGS sequence"/>
</dbReference>
<proteinExistence type="predicted"/>
<keyword evidence="4" id="KW-1185">Reference proteome</keyword>
<dbReference type="InterPro" id="IPR059024">
    <property type="entry name" value="SYNRG_C"/>
</dbReference>
<evidence type="ECO:0000256" key="1">
    <source>
        <dbReference type="SAM" id="MobiDB-lite"/>
    </source>
</evidence>
<dbReference type="EMBL" id="KV005646">
    <property type="protein sequence ID" value="KZV33910.1"/>
    <property type="molecule type" value="Genomic_DNA"/>
</dbReference>
<protein>
    <recommendedName>
        <fullName evidence="2">Synergin gamma C-terminal domain-containing protein</fullName>
    </recommendedName>
</protein>
<dbReference type="Pfam" id="PF25999">
    <property type="entry name" value="SYNRG_C"/>
    <property type="match status" value="1"/>
</dbReference>
<evidence type="ECO:0000313" key="3">
    <source>
        <dbReference type="EMBL" id="KZV33910.1"/>
    </source>
</evidence>
<gene>
    <name evidence="3" type="ORF">F511_26101</name>
</gene>
<feature type="domain" description="Synergin gamma C-terminal" evidence="2">
    <location>
        <begin position="261"/>
        <end position="448"/>
    </location>
</feature>
<dbReference type="AlphaFoldDB" id="A0A2Z7BI09"/>
<name>A0A2Z7BI09_9LAMI</name>
<dbReference type="PANTHER" id="PTHR35701">
    <property type="entry name" value="OS11G0148400 PROTEIN"/>
    <property type="match status" value="1"/>
</dbReference>
<evidence type="ECO:0000313" key="4">
    <source>
        <dbReference type="Proteomes" id="UP000250235"/>
    </source>
</evidence>
<reference evidence="3 4" key="1">
    <citation type="journal article" date="2015" name="Proc. Natl. Acad. Sci. U.S.A.">
        <title>The resurrection genome of Boea hygrometrica: A blueprint for survival of dehydration.</title>
        <authorList>
            <person name="Xiao L."/>
            <person name="Yang G."/>
            <person name="Zhang L."/>
            <person name="Yang X."/>
            <person name="Zhao S."/>
            <person name="Ji Z."/>
            <person name="Zhou Q."/>
            <person name="Hu M."/>
            <person name="Wang Y."/>
            <person name="Chen M."/>
            <person name="Xu Y."/>
            <person name="Jin H."/>
            <person name="Xiao X."/>
            <person name="Hu G."/>
            <person name="Bao F."/>
            <person name="Hu Y."/>
            <person name="Wan P."/>
            <person name="Li L."/>
            <person name="Deng X."/>
            <person name="Kuang T."/>
            <person name="Xiang C."/>
            <person name="Zhu J.K."/>
            <person name="Oliver M.J."/>
            <person name="He Y."/>
        </authorList>
    </citation>
    <scope>NUCLEOTIDE SEQUENCE [LARGE SCALE GENOMIC DNA]</scope>
    <source>
        <strain evidence="4">cv. XS01</strain>
    </source>
</reference>
<dbReference type="PANTHER" id="PTHR35701:SF1">
    <property type="entry name" value="OS11G0148400 PROTEIN"/>
    <property type="match status" value="1"/>
</dbReference>
<dbReference type="OrthoDB" id="765227at2759"/>
<sequence>VNLHRSALPMSIFGNEEPESNGSLDAQDSFVRQFNSESDNHTPKSVISINDLISSLYSQMEKPSSLNTTQEPIAVELNLSSSMTSSNLGSDGDHLDDASWDFKDAISQRSGDIETSVYSFGDAHLQTSPKMKLNNHLDFYSKLKEVLCFVSKNHIEHLKQSQGNDALLGEDAITADHTSEFQMVCKELEQTDDLSHKQDQASNNSYLTEFIEILLEPQFQILESEYHLSEKLQLVEKDLKSAMELIRHTNSMLKILTLGTSEEKTTYISIWFDIISVCAQELKEGASIWTKAAEKHVQSQLLAETQGRNFVLELGEIYRVIVILGGSAKLFKPWTISCSIDMSGIYILLEECHILWSTSGLEEALSSVQVSTASDDALLLKSINDIHGLDATALQNNAFMEKDSSCGLSMLTSRVAPGLKIIKWGEESYFVTIANLWANLISFTPPKLPRLRFVS</sequence>
<feature type="non-terminal residue" evidence="3">
    <location>
        <position position="1"/>
    </location>
</feature>
<organism evidence="3 4">
    <name type="scientific">Dorcoceras hygrometricum</name>
    <dbReference type="NCBI Taxonomy" id="472368"/>
    <lineage>
        <taxon>Eukaryota</taxon>
        <taxon>Viridiplantae</taxon>
        <taxon>Streptophyta</taxon>
        <taxon>Embryophyta</taxon>
        <taxon>Tracheophyta</taxon>
        <taxon>Spermatophyta</taxon>
        <taxon>Magnoliopsida</taxon>
        <taxon>eudicotyledons</taxon>
        <taxon>Gunneridae</taxon>
        <taxon>Pentapetalae</taxon>
        <taxon>asterids</taxon>
        <taxon>lamiids</taxon>
        <taxon>Lamiales</taxon>
        <taxon>Gesneriaceae</taxon>
        <taxon>Didymocarpoideae</taxon>
        <taxon>Trichosporeae</taxon>
        <taxon>Loxocarpinae</taxon>
        <taxon>Dorcoceras</taxon>
    </lineage>
</organism>